<feature type="region of interest" description="Disordered" evidence="7">
    <location>
        <begin position="1"/>
        <end position="23"/>
    </location>
</feature>
<proteinExistence type="predicted"/>
<evidence type="ECO:0000259" key="8">
    <source>
        <dbReference type="PROSITE" id="PS50109"/>
    </source>
</evidence>
<evidence type="ECO:0000259" key="9">
    <source>
        <dbReference type="PROSITE" id="PS50110"/>
    </source>
</evidence>
<evidence type="ECO:0000256" key="6">
    <source>
        <dbReference type="SAM" id="Coils"/>
    </source>
</evidence>
<dbReference type="CDD" id="cd16922">
    <property type="entry name" value="HATPase_EvgS-ArcB-TorS-like"/>
    <property type="match status" value="1"/>
</dbReference>
<organism evidence="10 11">
    <name type="scientific">Geobacter sulfurreducens (strain ATCC 51573 / DSM 12127 / PCA)</name>
    <dbReference type="NCBI Taxonomy" id="243231"/>
    <lineage>
        <taxon>Bacteria</taxon>
        <taxon>Pseudomonadati</taxon>
        <taxon>Thermodesulfobacteriota</taxon>
        <taxon>Desulfuromonadia</taxon>
        <taxon>Geobacterales</taxon>
        <taxon>Geobacteraceae</taxon>
        <taxon>Geobacter</taxon>
    </lineage>
</organism>
<comment type="catalytic activity">
    <reaction evidence="1">
        <text>ATP + protein L-histidine = ADP + protein N-phospho-L-histidine.</text>
        <dbReference type="EC" id="2.7.13.3"/>
    </reaction>
</comment>
<dbReference type="SUPFAM" id="SSF55874">
    <property type="entry name" value="ATPase domain of HSP90 chaperone/DNA topoisomerase II/histidine kinase"/>
    <property type="match status" value="1"/>
</dbReference>
<accession>Q74DQ0</accession>
<dbReference type="InParanoid" id="Q74DQ0"/>
<dbReference type="Proteomes" id="UP000000577">
    <property type="component" value="Chromosome"/>
</dbReference>
<evidence type="ECO:0000256" key="2">
    <source>
        <dbReference type="ARBA" id="ARBA00012438"/>
    </source>
</evidence>
<dbReference type="GO" id="GO:0000155">
    <property type="term" value="F:phosphorelay sensor kinase activity"/>
    <property type="evidence" value="ECO:0007669"/>
    <property type="project" value="InterPro"/>
</dbReference>
<dbReference type="PROSITE" id="PS50109">
    <property type="entry name" value="HIS_KIN"/>
    <property type="match status" value="1"/>
</dbReference>
<gene>
    <name evidence="10" type="ordered locus">GSU1265</name>
</gene>
<dbReference type="SUPFAM" id="SSF47384">
    <property type="entry name" value="Homodimeric domain of signal transducing histidine kinase"/>
    <property type="match status" value="1"/>
</dbReference>
<evidence type="ECO:0000256" key="7">
    <source>
        <dbReference type="SAM" id="MobiDB-lite"/>
    </source>
</evidence>
<evidence type="ECO:0000256" key="4">
    <source>
        <dbReference type="ARBA" id="ARBA00023012"/>
    </source>
</evidence>
<dbReference type="SMART" id="SM00387">
    <property type="entry name" value="HATPase_c"/>
    <property type="match status" value="1"/>
</dbReference>
<dbReference type="HOGENOM" id="CLU_000445_114_15_7"/>
<protein>
    <recommendedName>
        <fullName evidence="2">histidine kinase</fullName>
        <ecNumber evidence="2">2.7.13.3</ecNumber>
    </recommendedName>
</protein>
<dbReference type="PATRIC" id="fig|243231.5.peg.1260"/>
<feature type="modified residue" description="4-aspartylphosphate" evidence="5">
    <location>
        <position position="373"/>
    </location>
</feature>
<dbReference type="RefSeq" id="WP_010941920.1">
    <property type="nucleotide sequence ID" value="NC_002939.5"/>
</dbReference>
<evidence type="ECO:0000313" key="10">
    <source>
        <dbReference type="EMBL" id="AAR34641.1"/>
    </source>
</evidence>
<dbReference type="InterPro" id="IPR036097">
    <property type="entry name" value="HisK_dim/P_sf"/>
</dbReference>
<dbReference type="InterPro" id="IPR003594">
    <property type="entry name" value="HATPase_dom"/>
</dbReference>
<dbReference type="Pfam" id="PF00072">
    <property type="entry name" value="Response_reg"/>
    <property type="match status" value="1"/>
</dbReference>
<evidence type="ECO:0000256" key="5">
    <source>
        <dbReference type="PROSITE-ProRule" id="PRU00169"/>
    </source>
</evidence>
<reference evidence="10 11" key="2">
    <citation type="journal article" date="2012" name="BMC Genomics">
        <title>Comparative genomic analysis of Geobacter sulfurreducens KN400, a strain with enhanced capacity for extracellular electron transfer and electricity production.</title>
        <authorList>
            <person name="Butler J.E."/>
            <person name="Young N.D."/>
            <person name="Aklujkar M."/>
            <person name="Lovley D.R."/>
        </authorList>
    </citation>
    <scope>NUCLEOTIDE SEQUENCE [LARGE SCALE GENOMIC DNA]</scope>
    <source>
        <strain evidence="11">ATCC 51573 / DSM 12127 / PCA</strain>
    </source>
</reference>
<dbReference type="InterPro" id="IPR004358">
    <property type="entry name" value="Sig_transdc_His_kin-like_C"/>
</dbReference>
<dbReference type="PANTHER" id="PTHR45339:SF1">
    <property type="entry name" value="HYBRID SIGNAL TRANSDUCTION HISTIDINE KINASE J"/>
    <property type="match status" value="1"/>
</dbReference>
<evidence type="ECO:0000313" key="11">
    <source>
        <dbReference type="Proteomes" id="UP000000577"/>
    </source>
</evidence>
<feature type="domain" description="Histidine kinase" evidence="8">
    <location>
        <begin position="76"/>
        <end position="300"/>
    </location>
</feature>
<dbReference type="FunFam" id="3.30.565.10:FF:000010">
    <property type="entry name" value="Sensor histidine kinase RcsC"/>
    <property type="match status" value="1"/>
</dbReference>
<keyword evidence="4" id="KW-0902">Two-component regulatory system</keyword>
<dbReference type="PROSITE" id="PS50110">
    <property type="entry name" value="RESPONSE_REGULATORY"/>
    <property type="match status" value="1"/>
</dbReference>
<dbReference type="Gene3D" id="3.40.50.2300">
    <property type="match status" value="1"/>
</dbReference>
<sequence length="445" mass="48777">MMLQRSSGQHQTNDNGSDSRHGFVSSTDLNRIRDLECRLADLLGENERLRAVEQELRTAATAAEAATTAKSELLAHVSHEIRSQLQLISGAVDLFRQTRLDEIQRHYLEGFQHANELLLCLVNDILDTSRLEAGHLRLESLPFDLAGLVAATGTQLLWQAQRKGLELSWQVSPDVPSRLLGDQARVQQVIVNLAGNAIKFTREGAVTIRVERVPDPLTASSLAMIRFVIEDTGIGIPVDRLGGIFERYDRGSPETSKLFGGTGLGLAIAKGLIEAMDGDITVESYEGRGSRFIVTIPFCLTITGDRQAPADGQEKESESVAPLRVLVAEDAEDIRLLIAAFLRGASHQVCSAGNGQEALDMFMAEDFDLVLMDIQMPVMDGYTATRALREWERQRGRTPVPVVALTACAEKSDSLKTIEAGCTSHLSKPIRKDTLLRTVAELARQ</sequence>
<dbReference type="PRINTS" id="PR00344">
    <property type="entry name" value="BCTRLSENSOR"/>
</dbReference>
<dbReference type="CDD" id="cd17546">
    <property type="entry name" value="REC_hyHK_CKI1_RcsC-like"/>
    <property type="match status" value="1"/>
</dbReference>
<dbReference type="InterPro" id="IPR036890">
    <property type="entry name" value="HATPase_C_sf"/>
</dbReference>
<dbReference type="SUPFAM" id="SSF52172">
    <property type="entry name" value="CheY-like"/>
    <property type="match status" value="1"/>
</dbReference>
<dbReference type="SMART" id="SM00388">
    <property type="entry name" value="HisKA"/>
    <property type="match status" value="1"/>
</dbReference>
<dbReference type="KEGG" id="gsu:GSU1265"/>
<dbReference type="CDD" id="cd00082">
    <property type="entry name" value="HisKA"/>
    <property type="match status" value="1"/>
</dbReference>
<keyword evidence="11" id="KW-1185">Reference proteome</keyword>
<dbReference type="OrthoDB" id="9787818at2"/>
<dbReference type="Pfam" id="PF00512">
    <property type="entry name" value="HisKA"/>
    <property type="match status" value="1"/>
</dbReference>
<evidence type="ECO:0000256" key="3">
    <source>
        <dbReference type="ARBA" id="ARBA00022553"/>
    </source>
</evidence>
<dbReference type="Pfam" id="PF02518">
    <property type="entry name" value="HATPase_c"/>
    <property type="match status" value="1"/>
</dbReference>
<keyword evidence="10" id="KW-0808">Transferase</keyword>
<dbReference type="InterPro" id="IPR005467">
    <property type="entry name" value="His_kinase_dom"/>
</dbReference>
<dbReference type="Gene3D" id="1.10.287.130">
    <property type="match status" value="1"/>
</dbReference>
<dbReference type="AlphaFoldDB" id="Q74DQ0"/>
<dbReference type="STRING" id="243231.GSU1265"/>
<reference evidence="10 11" key="1">
    <citation type="journal article" date="2003" name="Science">
        <title>Genome of Geobacter sulfurreducens: metal reduction in subsurface environments.</title>
        <authorList>
            <person name="Methe B.A."/>
            <person name="Nelson K.E."/>
            <person name="Eisen J.A."/>
            <person name="Paulsen I.T."/>
            <person name="Nelson W."/>
            <person name="Heidelberg J.F."/>
            <person name="Wu D."/>
            <person name="Wu M."/>
            <person name="Ward N."/>
            <person name="Beanan M.J."/>
            <person name="Dodson R.J."/>
            <person name="Madupu R."/>
            <person name="Brinkac L.M."/>
            <person name="Daugherty S.C."/>
            <person name="DeBoy R.T."/>
            <person name="Durkin A.S."/>
            <person name="Gwinn M."/>
            <person name="Kolonay J.F."/>
            <person name="Sullivan S.A."/>
            <person name="Haft D.H."/>
            <person name="Selengut J."/>
            <person name="Davidsen T.M."/>
            <person name="Zafar N."/>
            <person name="White O."/>
            <person name="Tran B."/>
            <person name="Romero C."/>
            <person name="Forberger H.A."/>
            <person name="Weidman J."/>
            <person name="Khouri H."/>
            <person name="Feldblyum T.V."/>
            <person name="Utterback T.R."/>
            <person name="Van Aken S.E."/>
            <person name="Lovley D.R."/>
            <person name="Fraser C.M."/>
        </authorList>
    </citation>
    <scope>NUCLEOTIDE SEQUENCE [LARGE SCALE GENOMIC DNA]</scope>
    <source>
        <strain evidence="11">ATCC 51573 / DSM 12127 / PCA</strain>
    </source>
</reference>
<dbReference type="EnsemblBacteria" id="AAR34641">
    <property type="protein sequence ID" value="AAR34641"/>
    <property type="gene ID" value="GSU1265"/>
</dbReference>
<dbReference type="InterPro" id="IPR001789">
    <property type="entry name" value="Sig_transdc_resp-reg_receiver"/>
</dbReference>
<dbReference type="eggNOG" id="COG2205">
    <property type="taxonomic scope" value="Bacteria"/>
</dbReference>
<feature type="compositionally biased region" description="Polar residues" evidence="7">
    <location>
        <begin position="1"/>
        <end position="16"/>
    </location>
</feature>
<dbReference type="Gene3D" id="3.30.565.10">
    <property type="entry name" value="Histidine kinase-like ATPase, C-terminal domain"/>
    <property type="match status" value="1"/>
</dbReference>
<dbReference type="EMBL" id="AE017180">
    <property type="protein sequence ID" value="AAR34641.1"/>
    <property type="molecule type" value="Genomic_DNA"/>
</dbReference>
<keyword evidence="3 5" id="KW-0597">Phosphoprotein</keyword>
<dbReference type="EC" id="2.7.13.3" evidence="2"/>
<evidence type="ECO:0000256" key="1">
    <source>
        <dbReference type="ARBA" id="ARBA00000085"/>
    </source>
</evidence>
<dbReference type="SMR" id="Q74DQ0"/>
<keyword evidence="6" id="KW-0175">Coiled coil</keyword>
<name>Q74DQ0_GEOSL</name>
<feature type="coiled-coil region" evidence="6">
    <location>
        <begin position="32"/>
        <end position="59"/>
    </location>
</feature>
<dbReference type="InterPro" id="IPR003661">
    <property type="entry name" value="HisK_dim/P_dom"/>
</dbReference>
<feature type="domain" description="Response regulatory" evidence="9">
    <location>
        <begin position="324"/>
        <end position="443"/>
    </location>
</feature>
<dbReference type="InterPro" id="IPR011006">
    <property type="entry name" value="CheY-like_superfamily"/>
</dbReference>
<keyword evidence="10" id="KW-0418">Kinase</keyword>
<dbReference type="SMART" id="SM00448">
    <property type="entry name" value="REC"/>
    <property type="match status" value="1"/>
</dbReference>
<dbReference type="PANTHER" id="PTHR45339">
    <property type="entry name" value="HYBRID SIGNAL TRANSDUCTION HISTIDINE KINASE J"/>
    <property type="match status" value="1"/>
</dbReference>